<dbReference type="EMBL" id="PP934186">
    <property type="protein sequence ID" value="XDG30923.1"/>
    <property type="molecule type" value="Genomic_DNA"/>
</dbReference>
<organism evidence="1">
    <name type="scientific">Vibrio phage P018-4</name>
    <dbReference type="NCBI Taxonomy" id="3229728"/>
    <lineage>
        <taxon>Viruses</taxon>
        <taxon>Duplodnaviria</taxon>
        <taxon>Heunggongvirae</taxon>
        <taxon>Uroviricota</taxon>
        <taxon>Caudoviricetes</taxon>
    </lineage>
</organism>
<proteinExistence type="predicted"/>
<protein>
    <submittedName>
        <fullName evidence="1">RIIB</fullName>
    </submittedName>
</protein>
<evidence type="ECO:0000313" key="1">
    <source>
        <dbReference type="EMBL" id="XDG30923.1"/>
    </source>
</evidence>
<accession>A0AB39AJE5</accession>
<dbReference type="Gene3D" id="1.10.10.60">
    <property type="entry name" value="Homeodomain-like"/>
    <property type="match status" value="1"/>
</dbReference>
<name>A0AB39AJE5_9CAUD</name>
<reference evidence="1" key="1">
    <citation type="submission" date="2024-06" db="EMBL/GenBank/DDBJ databases">
        <authorList>
            <person name="Yang R."/>
        </authorList>
    </citation>
    <scope>NUCLEOTIDE SEQUENCE</scope>
</reference>
<sequence>MSRTNIVKILNEGQKLDIYTNYLEGNHKTKKALAKDYGISTRTLGRIIKEMESIPEPEIKNFEYDYTVTKNQITIFCNDESRSVDKGYPKFKSLRKKLIEEDFCDTVLKEVYDLLNLPKFVETFSEGNITVKYETGQVFYGTFEIKNSLTDHLMVKLGEGEDVLSFVRFMDKLLSNTKPDIVEELYGFMKHYGMEIHEDGDIIAYKGVRENYNDCWTNTISNKIGQKPRMPASEVVHDPKRPCGAGLHAGSMSYAKGWSRGHVMKVKINPVDVCSVPWDCDSQKMRTCGYEVLDEV</sequence>